<dbReference type="Proteomes" id="UP000003374">
    <property type="component" value="Unassembled WGS sequence"/>
</dbReference>
<evidence type="ECO:0000259" key="8">
    <source>
        <dbReference type="Pfam" id="PF01416"/>
    </source>
</evidence>
<dbReference type="NCBIfam" id="TIGR00071">
    <property type="entry name" value="hisT_truA"/>
    <property type="match status" value="1"/>
</dbReference>
<accession>A4BSZ9</accession>
<dbReference type="InterPro" id="IPR020103">
    <property type="entry name" value="PsdUridine_synth_cat_dom_sf"/>
</dbReference>
<dbReference type="CDD" id="cd02570">
    <property type="entry name" value="PseudoU_synth_EcTruA"/>
    <property type="match status" value="1"/>
</dbReference>
<dbReference type="PANTHER" id="PTHR11142:SF0">
    <property type="entry name" value="TRNA PSEUDOURIDINE SYNTHASE-LIKE 1"/>
    <property type="match status" value="1"/>
</dbReference>
<feature type="domain" description="Pseudouridine synthase I TruA alpha/beta" evidence="8">
    <location>
        <begin position="167"/>
        <end position="269"/>
    </location>
</feature>
<dbReference type="GO" id="GO:0031119">
    <property type="term" value="P:tRNA pseudouridine synthesis"/>
    <property type="evidence" value="ECO:0007669"/>
    <property type="project" value="UniProtKB-UniRule"/>
</dbReference>
<dbReference type="GO" id="GO:0003723">
    <property type="term" value="F:RNA binding"/>
    <property type="evidence" value="ECO:0007669"/>
    <property type="project" value="InterPro"/>
</dbReference>
<comment type="caution">
    <text evidence="9">The sequence shown here is derived from an EMBL/GenBank/DDBJ whole genome shotgun (WGS) entry which is preliminary data.</text>
</comment>
<gene>
    <name evidence="4" type="primary">truA</name>
    <name evidence="9" type="ORF">NB231_00940</name>
</gene>
<dbReference type="InterPro" id="IPR001406">
    <property type="entry name" value="PsdUridine_synth_TruA"/>
</dbReference>
<name>A4BSZ9_9GAMM</name>
<dbReference type="HAMAP" id="MF_00171">
    <property type="entry name" value="TruA"/>
    <property type="match status" value="1"/>
</dbReference>
<comment type="catalytic activity">
    <reaction evidence="4 7">
        <text>uridine(38/39/40) in tRNA = pseudouridine(38/39/40) in tRNA</text>
        <dbReference type="Rhea" id="RHEA:22376"/>
        <dbReference type="Rhea" id="RHEA-COMP:10085"/>
        <dbReference type="Rhea" id="RHEA-COMP:10087"/>
        <dbReference type="ChEBI" id="CHEBI:65314"/>
        <dbReference type="ChEBI" id="CHEBI:65315"/>
        <dbReference type="EC" id="5.4.99.12"/>
    </reaction>
</comment>
<dbReference type="GO" id="GO:0160147">
    <property type="term" value="F:tRNA pseudouridine(38-40) synthase activity"/>
    <property type="evidence" value="ECO:0007669"/>
    <property type="project" value="UniProtKB-EC"/>
</dbReference>
<dbReference type="Gene3D" id="3.30.70.580">
    <property type="entry name" value="Pseudouridine synthase I, catalytic domain, N-terminal subdomain"/>
    <property type="match status" value="1"/>
</dbReference>
<evidence type="ECO:0000256" key="1">
    <source>
        <dbReference type="ARBA" id="ARBA00009375"/>
    </source>
</evidence>
<dbReference type="PANTHER" id="PTHR11142">
    <property type="entry name" value="PSEUDOURIDYLATE SYNTHASE"/>
    <property type="match status" value="1"/>
</dbReference>
<feature type="domain" description="Pseudouridine synthase I TruA alpha/beta" evidence="8">
    <location>
        <begin position="33"/>
        <end position="127"/>
    </location>
</feature>
<dbReference type="HOGENOM" id="CLU_014673_0_2_6"/>
<reference evidence="9 10" key="1">
    <citation type="submission" date="2006-02" db="EMBL/GenBank/DDBJ databases">
        <authorList>
            <person name="Waterbury J."/>
            <person name="Ferriera S."/>
            <person name="Johnson J."/>
            <person name="Kravitz S."/>
            <person name="Halpern A."/>
            <person name="Remington K."/>
            <person name="Beeson K."/>
            <person name="Tran B."/>
            <person name="Rogers Y.-H."/>
            <person name="Friedman R."/>
            <person name="Venter J.C."/>
        </authorList>
    </citation>
    <scope>NUCLEOTIDE SEQUENCE [LARGE SCALE GENOMIC DNA]</scope>
    <source>
        <strain evidence="9 10">Nb-231</strain>
    </source>
</reference>
<feature type="active site" description="Nucleophile" evidence="4 5">
    <location>
        <position position="76"/>
    </location>
</feature>
<proteinExistence type="inferred from homology"/>
<comment type="similarity">
    <text evidence="1 4 7">Belongs to the tRNA pseudouridine synthase TruA family.</text>
</comment>
<dbReference type="EMBL" id="AAOF01000011">
    <property type="protein sequence ID" value="EAR21243.1"/>
    <property type="molecule type" value="Genomic_DNA"/>
</dbReference>
<evidence type="ECO:0000256" key="5">
    <source>
        <dbReference type="PIRSR" id="PIRSR001430-1"/>
    </source>
</evidence>
<keyword evidence="10" id="KW-1185">Reference proteome</keyword>
<dbReference type="SUPFAM" id="SSF55120">
    <property type="entry name" value="Pseudouridine synthase"/>
    <property type="match status" value="1"/>
</dbReference>
<comment type="subunit">
    <text evidence="4">Homodimer.</text>
</comment>
<evidence type="ECO:0000313" key="9">
    <source>
        <dbReference type="EMBL" id="EAR21243.1"/>
    </source>
</evidence>
<evidence type="ECO:0000256" key="2">
    <source>
        <dbReference type="ARBA" id="ARBA00022694"/>
    </source>
</evidence>
<keyword evidence="2 4" id="KW-0819">tRNA processing</keyword>
<dbReference type="InterPro" id="IPR020094">
    <property type="entry name" value="TruA/RsuA/RluB/E/F_N"/>
</dbReference>
<dbReference type="FunFam" id="3.30.70.580:FF:000001">
    <property type="entry name" value="tRNA pseudouridine synthase A"/>
    <property type="match status" value="1"/>
</dbReference>
<dbReference type="Pfam" id="PF01416">
    <property type="entry name" value="PseudoU_synth_1"/>
    <property type="match status" value="2"/>
</dbReference>
<evidence type="ECO:0000256" key="4">
    <source>
        <dbReference type="HAMAP-Rule" id="MF_00171"/>
    </source>
</evidence>
<dbReference type="STRING" id="314278.NB231_00940"/>
<comment type="function">
    <text evidence="4">Formation of pseudouridine at positions 38, 39 and 40 in the anticodon stem and loop of transfer RNAs.</text>
</comment>
<evidence type="ECO:0000313" key="10">
    <source>
        <dbReference type="Proteomes" id="UP000003374"/>
    </source>
</evidence>
<dbReference type="PIRSF" id="PIRSF001430">
    <property type="entry name" value="tRNA_psdUrid_synth"/>
    <property type="match status" value="1"/>
</dbReference>
<comment type="caution">
    <text evidence="4">Lacks conserved residue(s) required for the propagation of feature annotation.</text>
</comment>
<dbReference type="eggNOG" id="COG0101">
    <property type="taxonomic scope" value="Bacteria"/>
</dbReference>
<organism evidence="9 10">
    <name type="scientific">Nitrococcus mobilis Nb-231</name>
    <dbReference type="NCBI Taxonomy" id="314278"/>
    <lineage>
        <taxon>Bacteria</taxon>
        <taxon>Pseudomonadati</taxon>
        <taxon>Pseudomonadota</taxon>
        <taxon>Gammaproteobacteria</taxon>
        <taxon>Chromatiales</taxon>
        <taxon>Ectothiorhodospiraceae</taxon>
        <taxon>Nitrococcus</taxon>
    </lineage>
</organism>
<sequence length="284" mass="31525">MATYSVHSAQATLLLNLNLAGGLFPMRVALGIEYDGSRFSGWQRQSHRLSVQVALEEALSRVADHPVTVTCAGRTDAGVHATHQVIHFDTTAPRPSRAWVRGVNSNLPGDIRITWVRAVPQVFHARFAATARSYRYVILSRAVPPALHRRRVAWTYRPLQLSAMRVAAQYLLGEHDFSSYRALACQARHPVRTVHRLDITRCGDYFYVDVTANAFLHHMVRNIAGVLLSIGSGARPPQWSWEILQARDRTAGGVTAPAGGLYLVAVRYPTQFAIPERGELPVFA</sequence>
<feature type="binding site" evidence="4 6">
    <location>
        <position position="134"/>
    </location>
    <ligand>
        <name>substrate</name>
    </ligand>
</feature>
<evidence type="ECO:0000256" key="7">
    <source>
        <dbReference type="RuleBase" id="RU003792"/>
    </source>
</evidence>
<protein>
    <recommendedName>
        <fullName evidence="4">tRNA pseudouridine synthase A</fullName>
        <ecNumber evidence="4">5.4.99.12</ecNumber>
    </recommendedName>
    <alternativeName>
        <fullName evidence="4">tRNA pseudouridine(38-40) synthase</fullName>
    </alternativeName>
    <alternativeName>
        <fullName evidence="4">tRNA pseudouridylate synthase I</fullName>
    </alternativeName>
    <alternativeName>
        <fullName evidence="4">tRNA-uridine isomerase I</fullName>
    </alternativeName>
</protein>
<evidence type="ECO:0000256" key="3">
    <source>
        <dbReference type="ARBA" id="ARBA00023235"/>
    </source>
</evidence>
<dbReference type="EC" id="5.4.99.12" evidence="4"/>
<dbReference type="InterPro" id="IPR020097">
    <property type="entry name" value="PsdUridine_synth_TruA_a/b_dom"/>
</dbReference>
<keyword evidence="3 4" id="KW-0413">Isomerase</keyword>
<dbReference type="InterPro" id="IPR020095">
    <property type="entry name" value="PsdUridine_synth_TruA_C"/>
</dbReference>
<dbReference type="AlphaFoldDB" id="A4BSZ9"/>
<dbReference type="Gene3D" id="3.30.70.660">
    <property type="entry name" value="Pseudouridine synthase I, catalytic domain, C-terminal subdomain"/>
    <property type="match status" value="1"/>
</dbReference>
<evidence type="ECO:0000256" key="6">
    <source>
        <dbReference type="PIRSR" id="PIRSR001430-2"/>
    </source>
</evidence>